<dbReference type="Gene3D" id="2.40.128.520">
    <property type="match status" value="1"/>
</dbReference>
<feature type="signal peptide" evidence="1">
    <location>
        <begin position="1"/>
        <end position="19"/>
    </location>
</feature>
<protein>
    <submittedName>
        <fullName evidence="3">DUF2147 domain-containing protein</fullName>
    </submittedName>
</protein>
<gene>
    <name evidence="3" type="ORF">I0K15_07380</name>
</gene>
<dbReference type="KEGG" id="poz:I0K15_07380"/>
<keyword evidence="1" id="KW-0732">Signal</keyword>
<proteinExistence type="predicted"/>
<evidence type="ECO:0000313" key="3">
    <source>
        <dbReference type="EMBL" id="QPH55547.1"/>
    </source>
</evidence>
<dbReference type="EMBL" id="CP064942">
    <property type="protein sequence ID" value="QPH55547.1"/>
    <property type="molecule type" value="Genomic_DNA"/>
</dbReference>
<dbReference type="PANTHER" id="PTHR36919">
    <property type="entry name" value="BLR1215 PROTEIN"/>
    <property type="match status" value="1"/>
</dbReference>
<feature type="chain" id="PRO_5032755528" evidence="1">
    <location>
        <begin position="20"/>
        <end position="132"/>
    </location>
</feature>
<name>A0A7S9LUG3_9RHOB</name>
<organism evidence="3 4">
    <name type="scientific">Pontivivens ytuae</name>
    <dbReference type="NCBI Taxonomy" id="2789856"/>
    <lineage>
        <taxon>Bacteria</taxon>
        <taxon>Pseudomonadati</taxon>
        <taxon>Pseudomonadota</taxon>
        <taxon>Alphaproteobacteria</taxon>
        <taxon>Rhodobacterales</taxon>
        <taxon>Paracoccaceae</taxon>
        <taxon>Pontivivens</taxon>
    </lineage>
</organism>
<sequence length="132" mass="14233">MKRMILAAALAAAPLSVQAQDAQGLWQSQPGEEGNYIHVQIAPCQGATDQRCGVIRGAFQADGTPTNADIVGKPIIWGMEPNGSASWNNGTIWAPDQDKEYRSTMQLQGADALEVSGCVLFICRSQTWTRIN</sequence>
<keyword evidence="4" id="KW-1185">Reference proteome</keyword>
<evidence type="ECO:0000256" key="1">
    <source>
        <dbReference type="SAM" id="SignalP"/>
    </source>
</evidence>
<dbReference type="Proteomes" id="UP000594800">
    <property type="component" value="Chromosome"/>
</dbReference>
<dbReference type="Pfam" id="PF09917">
    <property type="entry name" value="DUF2147"/>
    <property type="match status" value="1"/>
</dbReference>
<reference evidence="3 4" key="1">
    <citation type="submission" date="2020-11" db="EMBL/GenBank/DDBJ databases">
        <title>Description of Pontivivens ytuae sp. nov. isolated from deep sea sediment of Mariana Trench.</title>
        <authorList>
            <person name="Wang Z."/>
            <person name="Sun Q.-L."/>
            <person name="Xu X.-D."/>
            <person name="Tang Y.-Z."/>
            <person name="Zhang J."/>
        </authorList>
    </citation>
    <scope>NUCLEOTIDE SEQUENCE [LARGE SCALE GENOMIC DNA]</scope>
    <source>
        <strain evidence="3 4">MT2928</strain>
    </source>
</reference>
<dbReference type="InterPro" id="IPR019223">
    <property type="entry name" value="DUF2147"/>
</dbReference>
<dbReference type="AlphaFoldDB" id="A0A7S9LUG3"/>
<evidence type="ECO:0000259" key="2">
    <source>
        <dbReference type="Pfam" id="PF09917"/>
    </source>
</evidence>
<accession>A0A7S9LUG3</accession>
<feature type="domain" description="DUF2147" evidence="2">
    <location>
        <begin position="24"/>
        <end position="130"/>
    </location>
</feature>
<dbReference type="PANTHER" id="PTHR36919:SF3">
    <property type="entry name" value="BLL5882 PROTEIN"/>
    <property type="match status" value="1"/>
</dbReference>
<dbReference type="RefSeq" id="WP_196104792.1">
    <property type="nucleotide sequence ID" value="NZ_CP064942.1"/>
</dbReference>
<evidence type="ECO:0000313" key="4">
    <source>
        <dbReference type="Proteomes" id="UP000594800"/>
    </source>
</evidence>